<reference evidence="1" key="1">
    <citation type="submission" date="2009-02" db="EMBL/GenBank/DDBJ databases">
        <title>The Genome Sequence of Ajellomyces capsulatus strain G186AR.</title>
        <authorList>
            <consortium name="The Broad Institute Genome Sequencing Platform"/>
            <person name="Champion M."/>
            <person name="Cuomo C."/>
            <person name="Ma L.-J."/>
            <person name="Henn M.R."/>
            <person name="Sil A."/>
            <person name="Goldman B."/>
            <person name="Young S.K."/>
            <person name="Kodira C.D."/>
            <person name="Zeng Q."/>
            <person name="Koehrsen M."/>
            <person name="Alvarado L."/>
            <person name="Berlin A."/>
            <person name="Borenstein D."/>
            <person name="Chen Z."/>
            <person name="Engels R."/>
            <person name="Freedman E."/>
            <person name="Gellesch M."/>
            <person name="Goldberg J."/>
            <person name="Griggs A."/>
            <person name="Gujja S."/>
            <person name="Heiman D."/>
            <person name="Hepburn T."/>
            <person name="Howarth C."/>
            <person name="Jen D."/>
            <person name="Larson L."/>
            <person name="Lewis B."/>
            <person name="Mehta T."/>
            <person name="Park D."/>
            <person name="Pearson M."/>
            <person name="Roberts A."/>
            <person name="Saif S."/>
            <person name="Shea T."/>
            <person name="Shenoy N."/>
            <person name="Sisk P."/>
            <person name="Stolte C."/>
            <person name="Sykes S."/>
            <person name="Walk T."/>
            <person name="White J."/>
            <person name="Yandava C."/>
            <person name="Klein B."/>
            <person name="McEwen J.G."/>
            <person name="Puccia R."/>
            <person name="Goldman G.H."/>
            <person name="Felipe M.S."/>
            <person name="Nino-Vega G."/>
            <person name="San-Blas G."/>
            <person name="Taylor J."/>
            <person name="Mendoza L."/>
            <person name="Galagan J."/>
            <person name="Nusbaum C."/>
            <person name="Birren B."/>
        </authorList>
    </citation>
    <scope>NUCLEOTIDE SEQUENCE</scope>
    <source>
        <strain evidence="1">G186AR</strain>
    </source>
</reference>
<dbReference type="Proteomes" id="UP000001631">
    <property type="component" value="Unassembled WGS sequence"/>
</dbReference>
<dbReference type="HOGENOM" id="CLU_1594067_0_0_1"/>
<gene>
    <name evidence="1" type="ORF">HCBG_08808</name>
</gene>
<sequence length="167" mass="18587">MSTSSQLSPDSHAFIRREDSPPFEAMLARPYRLTTSSTLMVQPILFLPSIPTLAAAATFTRILDLAEEPTVRSAKIIGYTLGKWQSLPTRLHVLQGEYPALIDGEPGQVVSRSADIMEFEGSAQKLTYYEMNTMSRWQKYYYLYSGDPKTLAGATIKSSTLDLANRA</sequence>
<proteinExistence type="predicted"/>
<dbReference type="InParanoid" id="C0P089"/>
<name>C0P089_AJECG</name>
<dbReference type="AlphaFoldDB" id="C0P089"/>
<evidence type="ECO:0000313" key="1">
    <source>
        <dbReference type="EMBL" id="EEH02905.1"/>
    </source>
</evidence>
<accession>C0P089</accession>
<protein>
    <submittedName>
        <fullName evidence="1">Uncharacterized protein</fullName>
    </submittedName>
</protein>
<dbReference type="VEuPathDB" id="FungiDB:I7I50_08915"/>
<keyword evidence="2" id="KW-1185">Reference proteome</keyword>
<dbReference type="GeneID" id="69041824"/>
<organism evidence="1 2">
    <name type="scientific">Ajellomyces capsulatus (strain G186AR / H82 / ATCC MYA-2454 / RMSCC 2432)</name>
    <name type="common">Darling's disease fungus</name>
    <name type="synonym">Histoplasma capsulatum</name>
    <dbReference type="NCBI Taxonomy" id="447093"/>
    <lineage>
        <taxon>Eukaryota</taxon>
        <taxon>Fungi</taxon>
        <taxon>Dikarya</taxon>
        <taxon>Ascomycota</taxon>
        <taxon>Pezizomycotina</taxon>
        <taxon>Eurotiomycetes</taxon>
        <taxon>Eurotiomycetidae</taxon>
        <taxon>Onygenales</taxon>
        <taxon>Ajellomycetaceae</taxon>
        <taxon>Histoplasma</taxon>
    </lineage>
</organism>
<dbReference type="EMBL" id="GG663380">
    <property type="protein sequence ID" value="EEH02905.1"/>
    <property type="molecule type" value="Genomic_DNA"/>
</dbReference>
<dbReference type="RefSeq" id="XP_045283386.1">
    <property type="nucleotide sequence ID" value="XM_045435857.1"/>
</dbReference>
<evidence type="ECO:0000313" key="2">
    <source>
        <dbReference type="Proteomes" id="UP000001631"/>
    </source>
</evidence>